<protein>
    <submittedName>
        <fullName evidence="5">TonB-dependent outer membrane receptor</fullName>
    </submittedName>
</protein>
<keyword evidence="5" id="KW-0675">Receptor</keyword>
<dbReference type="Gene3D" id="3.55.50.30">
    <property type="match status" value="1"/>
</dbReference>
<dbReference type="GO" id="GO:0019867">
    <property type="term" value="C:outer membrane"/>
    <property type="evidence" value="ECO:0007669"/>
    <property type="project" value="InterPro"/>
</dbReference>
<evidence type="ECO:0000256" key="2">
    <source>
        <dbReference type="ARBA" id="ARBA00023136"/>
    </source>
</evidence>
<evidence type="ECO:0000256" key="1">
    <source>
        <dbReference type="ARBA" id="ARBA00022448"/>
    </source>
</evidence>
<dbReference type="EMBL" id="SEUB01000007">
    <property type="protein sequence ID" value="RYM39852.1"/>
    <property type="molecule type" value="Genomic_DNA"/>
</dbReference>
<accession>A0A4Q4L1G2</accession>
<gene>
    <name evidence="5" type="ORF">EVS84_20165</name>
</gene>
<reference evidence="5 6" key="1">
    <citation type="submission" date="2019-02" db="EMBL/GenBank/DDBJ databases">
        <title>Genome of Pseudomonas korensis isolated from heavy metal contaminated environment.</title>
        <authorList>
            <person name="Ayangbenro A.S."/>
            <person name="Babalola O."/>
        </authorList>
    </citation>
    <scope>NUCLEOTIDE SEQUENCE [LARGE SCALE GENOMIC DNA]</scope>
    <source>
        <strain evidence="5 6">AB36</strain>
    </source>
</reference>
<dbReference type="InterPro" id="IPR011662">
    <property type="entry name" value="Secretin/TonB_short_N"/>
</dbReference>
<organism evidence="5 6">
    <name type="scientific">Pseudomonas koreensis</name>
    <dbReference type="NCBI Taxonomy" id="198620"/>
    <lineage>
        <taxon>Bacteria</taxon>
        <taxon>Pseudomonadati</taxon>
        <taxon>Pseudomonadota</taxon>
        <taxon>Gammaproteobacteria</taxon>
        <taxon>Pseudomonadales</taxon>
        <taxon>Pseudomonadaceae</taxon>
        <taxon>Pseudomonas</taxon>
    </lineage>
</organism>
<dbReference type="SUPFAM" id="SSF74653">
    <property type="entry name" value="TolA/TonB C-terminal domain"/>
    <property type="match status" value="1"/>
</dbReference>
<sequence>MPRRIAIFRGAPVVQRGSSRISLQRSARLVRRAGLGWLLGLLAGAANADPAAADMRLTLHIPAQELARALDQYSRATGVAVLVDSQLSRGRRSLAVDGEFTAADALRHLLGGTGLMARYARADAFTLQAAQVEDLPVATDKPTPAAVAVNRSYATAVQAAIERKLCRSPLTRPGSYRAVLQVWVGRDGVVQHNRLVTSTGDVRRDNALVESFHNLTIDRPTPSALRQPVTLLLLPESSGKRMECTRWEGVSGG</sequence>
<dbReference type="AlphaFoldDB" id="A0A4Q4L1G2"/>
<proteinExistence type="predicted"/>
<evidence type="ECO:0000256" key="3">
    <source>
        <dbReference type="ARBA" id="ARBA00023237"/>
    </source>
</evidence>
<keyword evidence="2" id="KW-0472">Membrane</keyword>
<comment type="caution">
    <text evidence="5">The sequence shown here is derived from an EMBL/GenBank/DDBJ whole genome shotgun (WGS) entry which is preliminary data.</text>
</comment>
<name>A0A4Q4L1G2_9PSED</name>
<evidence type="ECO:0000313" key="5">
    <source>
        <dbReference type="EMBL" id="RYM39852.1"/>
    </source>
</evidence>
<feature type="domain" description="Secretin/TonB short N-terminal" evidence="4">
    <location>
        <begin position="79"/>
        <end position="130"/>
    </location>
</feature>
<dbReference type="Proteomes" id="UP000291107">
    <property type="component" value="Unassembled WGS sequence"/>
</dbReference>
<dbReference type="SMART" id="SM00965">
    <property type="entry name" value="STN"/>
    <property type="match status" value="1"/>
</dbReference>
<dbReference type="Gene3D" id="3.30.1150.10">
    <property type="match status" value="1"/>
</dbReference>
<dbReference type="Pfam" id="PF07660">
    <property type="entry name" value="STN"/>
    <property type="match status" value="1"/>
</dbReference>
<keyword evidence="1" id="KW-0813">Transport</keyword>
<keyword evidence="3" id="KW-0998">Cell outer membrane</keyword>
<evidence type="ECO:0000259" key="4">
    <source>
        <dbReference type="SMART" id="SM00965"/>
    </source>
</evidence>
<evidence type="ECO:0000313" key="6">
    <source>
        <dbReference type="Proteomes" id="UP000291107"/>
    </source>
</evidence>